<sequence length="299" mass="34217">MEYIKQEPSDGPTGLVPRLPIEVLLGFEREEWEKLTEGYNYKEDEVRDTIATRGQVGSRKGRPTNLKVPFKGALSSSSRAVAQRDRAALLDAETKALESASGADRAARYQLKKKIKSSDKYKNKTVARQQELLKTQQEELDEKRYRTCKSAEWLQTKLDQIHQKWAHAYHEVDLRNHSRVLEKASQAHGDSTTTSKSRTQVRIYGLGGVLEKIMRTTYNDGLVKLKSDSFKSKEAKKEWQIEPESIVDALGYSNDVVLRSDKPYYIGDDSDKCEEEADIDTEIDELYNKGDNEYKTKEQ</sequence>
<reference evidence="1" key="1">
    <citation type="submission" date="2021-07" db="EMBL/GenBank/DDBJ databases">
        <title>Genome Resource of American Ginseng Black Spot Pathogen Alternaria panax.</title>
        <authorList>
            <person name="Qiu C."/>
            <person name="Wang W."/>
            <person name="Liu Z."/>
        </authorList>
    </citation>
    <scope>NUCLEOTIDE SEQUENCE</scope>
    <source>
        <strain evidence="1">BNCC115425</strain>
    </source>
</reference>
<name>A0AAD4FDB5_9PLEO</name>
<dbReference type="Proteomes" id="UP001199106">
    <property type="component" value="Unassembled WGS sequence"/>
</dbReference>
<organism evidence="1 2">
    <name type="scientific">Alternaria panax</name>
    <dbReference type="NCBI Taxonomy" id="48097"/>
    <lineage>
        <taxon>Eukaryota</taxon>
        <taxon>Fungi</taxon>
        <taxon>Dikarya</taxon>
        <taxon>Ascomycota</taxon>
        <taxon>Pezizomycotina</taxon>
        <taxon>Dothideomycetes</taxon>
        <taxon>Pleosporomycetidae</taxon>
        <taxon>Pleosporales</taxon>
        <taxon>Pleosporineae</taxon>
        <taxon>Pleosporaceae</taxon>
        <taxon>Alternaria</taxon>
        <taxon>Alternaria sect. Panax</taxon>
    </lineage>
</organism>
<evidence type="ECO:0000313" key="2">
    <source>
        <dbReference type="Proteomes" id="UP001199106"/>
    </source>
</evidence>
<protein>
    <submittedName>
        <fullName evidence="1">Uncharacterized protein</fullName>
    </submittedName>
</protein>
<accession>A0AAD4FDB5</accession>
<dbReference type="AlphaFoldDB" id="A0AAD4FDB5"/>
<dbReference type="EMBL" id="JAANER010000006">
    <property type="protein sequence ID" value="KAG9187930.1"/>
    <property type="molecule type" value="Genomic_DNA"/>
</dbReference>
<proteinExistence type="predicted"/>
<comment type="caution">
    <text evidence="1">The sequence shown here is derived from an EMBL/GenBank/DDBJ whole genome shotgun (WGS) entry which is preliminary data.</text>
</comment>
<keyword evidence="2" id="KW-1185">Reference proteome</keyword>
<gene>
    <name evidence="1" type="ORF">G6011_01853</name>
</gene>
<evidence type="ECO:0000313" key="1">
    <source>
        <dbReference type="EMBL" id="KAG9187930.1"/>
    </source>
</evidence>